<organism evidence="2 3">
    <name type="scientific">Pleurostoma richardsiae</name>
    <dbReference type="NCBI Taxonomy" id="41990"/>
    <lineage>
        <taxon>Eukaryota</taxon>
        <taxon>Fungi</taxon>
        <taxon>Dikarya</taxon>
        <taxon>Ascomycota</taxon>
        <taxon>Pezizomycotina</taxon>
        <taxon>Sordariomycetes</taxon>
        <taxon>Sordariomycetidae</taxon>
        <taxon>Calosphaeriales</taxon>
        <taxon>Pleurostomataceae</taxon>
        <taxon>Pleurostoma</taxon>
    </lineage>
</organism>
<gene>
    <name evidence="2" type="ORF">NKR23_g5178</name>
</gene>
<accession>A0AA38RHJ1</accession>
<dbReference type="InterPro" id="IPR021840">
    <property type="entry name" value="DUF3433"/>
</dbReference>
<evidence type="ECO:0000256" key="1">
    <source>
        <dbReference type="SAM" id="Phobius"/>
    </source>
</evidence>
<evidence type="ECO:0000313" key="2">
    <source>
        <dbReference type="EMBL" id="KAJ9148225.1"/>
    </source>
</evidence>
<feature type="transmembrane region" description="Helical" evidence="1">
    <location>
        <begin position="78"/>
        <end position="96"/>
    </location>
</feature>
<keyword evidence="1" id="KW-0472">Membrane</keyword>
<keyword evidence="1" id="KW-0812">Transmembrane</keyword>
<proteinExistence type="predicted"/>
<reference evidence="2" key="1">
    <citation type="submission" date="2022-07" db="EMBL/GenBank/DDBJ databases">
        <title>Fungi with potential for degradation of polypropylene.</title>
        <authorList>
            <person name="Gostincar C."/>
        </authorList>
    </citation>
    <scope>NUCLEOTIDE SEQUENCE</scope>
    <source>
        <strain evidence="2">EXF-13308</strain>
    </source>
</reference>
<protein>
    <submittedName>
        <fullName evidence="2">Protein AIG2</fullName>
    </submittedName>
</protein>
<sequence>MGFVGVTPKVSYAEKSLKSTTYSRLDSVRIFKDGDSSDGTDIGSIAVIEFFAQKSERQGGIALSPSVDEIPAVVTFSYLYLPTICAVFYSLFWTWIDLDLRRIQPWLDLSRPDGARAESSLLVDYPFEFLAFVPLTAWKRRHWPVFLAGISMMIIFWGVTPLQSAIFGTRSIVVTEEVPMSAVTGLLTLEKQAYMMDASILNGAYGVTWLDEPFPDFTTADYALTPFTPSNQDGALYQDGVWVSNSLKLTTDLACWPANINHTSGSSYNIDNGRGCTAQIGLLAASFVNHSYTILYIGYHEDAHLDYYLESPDCDRNASNQFLAIWADVNKTSSAAMDMTALFCETSYHKQNVSVAVSASSKHPSNDTMAFLNETEVLSDGEFNSTAFEYLIGAGVPPDDSTRDYANSKTLEQYPTLFDIGITWPITNMVGFALGRMNHSVAELRNASILSSVFAAAHKELFSIAVSRLVSGDQRLIAQPGRTETTLYGVVVSRPISAVVEGLLMLVALLTGTILFVCSRADSSLARDPASLGDLLRILKSSDQALEEFSGKGCLNDKALRESLSGRRFKLVRGDSSVLDGVALVRMSLDPAPASRGSELLKPYRPKELLPSMGILIVTILLAASGTLIYFKKREMQLGGLPRPSNNFEILQLFYDHYYVALTNISTGTKLPPWIDSQFAYLPLGGVTPLVDDGTLTYTSETRGFGVETVCSPLSTSLGSATLVNYSVAVNGSQQFTVTYKHDNGTSTKCEPLTFTSGSPPIGRSAHEIFVPLVSASTDGSPFSRPDDGNFCEEKLALSWQRADSTDIQGSMESTFIDCYSSMRTAMFRLTFNLGGYVINSTKVSDFEDSSTFFGHNQTQAFILEANKYIGDAMRPGNYDYGWHNDTFTRDWFNFLLKYYLNSTDLIDPAKEVPDATLIIPVTEDLYQRLFAILLGLNLSLFNSTAKQASVGAALTTVETRIFLDNGAFIVSMTILCLDILVLTTLYIKIRHIFLPRLPSSIASQIAYVAASRVVEEYDDERDASRAALPKSARTYTFGRFIGVDGRAHVGIDSDPYVVPLQASAPKEMRSAGFRKLFFWRKHRSADNNMF</sequence>
<dbReference type="EMBL" id="JANBVO010000013">
    <property type="protein sequence ID" value="KAJ9148225.1"/>
    <property type="molecule type" value="Genomic_DNA"/>
</dbReference>
<dbReference type="PANTHER" id="PTHR37544">
    <property type="entry name" value="SPRAY-RELATED"/>
    <property type="match status" value="1"/>
</dbReference>
<feature type="transmembrane region" description="Helical" evidence="1">
    <location>
        <begin position="143"/>
        <end position="160"/>
    </location>
</feature>
<keyword evidence="1" id="KW-1133">Transmembrane helix</keyword>
<dbReference type="AlphaFoldDB" id="A0AA38RHJ1"/>
<dbReference type="Proteomes" id="UP001174694">
    <property type="component" value="Unassembled WGS sequence"/>
</dbReference>
<comment type="caution">
    <text evidence="2">The sequence shown here is derived from an EMBL/GenBank/DDBJ whole genome shotgun (WGS) entry which is preliminary data.</text>
</comment>
<evidence type="ECO:0000313" key="3">
    <source>
        <dbReference type="Proteomes" id="UP001174694"/>
    </source>
</evidence>
<name>A0AA38RHJ1_9PEZI</name>
<dbReference type="Pfam" id="PF11915">
    <property type="entry name" value="DUF3433"/>
    <property type="match status" value="1"/>
</dbReference>
<keyword evidence="3" id="KW-1185">Reference proteome</keyword>
<feature type="transmembrane region" description="Helical" evidence="1">
    <location>
        <begin position="496"/>
        <end position="518"/>
    </location>
</feature>
<dbReference type="PANTHER" id="PTHR37544:SF3">
    <property type="entry name" value="SPRAY"/>
    <property type="match status" value="1"/>
</dbReference>
<feature type="transmembrane region" description="Helical" evidence="1">
    <location>
        <begin position="609"/>
        <end position="631"/>
    </location>
</feature>